<reference evidence="2 3" key="1">
    <citation type="journal article" date="2011" name="Genome Res.">
        <title>Phylogeny-wide analysis of social amoeba genomes highlights ancient origins for complex intercellular communication.</title>
        <authorList>
            <person name="Heidel A.J."/>
            <person name="Lawal H.M."/>
            <person name="Felder M."/>
            <person name="Schilde C."/>
            <person name="Helps N.R."/>
            <person name="Tunggal B."/>
            <person name="Rivero F."/>
            <person name="John U."/>
            <person name="Schleicher M."/>
            <person name="Eichinger L."/>
            <person name="Platzer M."/>
            <person name="Noegel A.A."/>
            <person name="Schaap P."/>
            <person name="Gloeckner G."/>
        </authorList>
    </citation>
    <scope>NUCLEOTIDE SEQUENCE [LARGE SCALE GENOMIC DNA]</scope>
    <source>
        <strain evidence="3">ATCC 26659 / Pp 5 / PN500</strain>
    </source>
</reference>
<dbReference type="FunCoup" id="D3B0V7">
    <property type="interactions" value="80"/>
</dbReference>
<dbReference type="InParanoid" id="D3B0V7"/>
<dbReference type="EMBL" id="ADBJ01000008">
    <property type="protein sequence ID" value="EFA84931.1"/>
    <property type="molecule type" value="Genomic_DNA"/>
</dbReference>
<evidence type="ECO:0000313" key="2">
    <source>
        <dbReference type="EMBL" id="EFA84931.1"/>
    </source>
</evidence>
<name>D3B0V7_HETP5</name>
<dbReference type="Gene3D" id="3.30.450.40">
    <property type="match status" value="1"/>
</dbReference>
<dbReference type="GeneID" id="31357450"/>
<dbReference type="SUPFAM" id="SSF55781">
    <property type="entry name" value="GAF domain-like"/>
    <property type="match status" value="1"/>
</dbReference>
<dbReference type="InterPro" id="IPR029016">
    <property type="entry name" value="GAF-like_dom_sf"/>
</dbReference>
<sequence>MMFQDLVVWLDYSNNNNNILVMDQYLLKTNITTFLKDQQSNVNISKDVVDLIGGLINNQQPAYYNSDDQYYIYTVPKLGDGGTCSLKHETEIFDLTTVVGQRSEQLSSLISRLYQITKAIQKLTDVDWIGIYKVYQVNGEKCLTKLAYQGEISRPLFPLNSYWETISNNSFVGINGKGKIIQSLESYDGPYYNCSDKVKSELCIPIFDRQLDQVIGIIDAESWKDTHFNDKNILELSQLAVDLSTLLSDPLLLNK</sequence>
<evidence type="ECO:0000259" key="1">
    <source>
        <dbReference type="Pfam" id="PF01590"/>
    </source>
</evidence>
<gene>
    <name evidence="2" type="ORF">PPL_01924</name>
</gene>
<organism evidence="2 3">
    <name type="scientific">Heterostelium pallidum (strain ATCC 26659 / Pp 5 / PN500)</name>
    <name type="common">Cellular slime mold</name>
    <name type="synonym">Polysphondylium pallidum</name>
    <dbReference type="NCBI Taxonomy" id="670386"/>
    <lineage>
        <taxon>Eukaryota</taxon>
        <taxon>Amoebozoa</taxon>
        <taxon>Evosea</taxon>
        <taxon>Eumycetozoa</taxon>
        <taxon>Dictyostelia</taxon>
        <taxon>Acytosteliales</taxon>
        <taxon>Acytosteliaceae</taxon>
        <taxon>Heterostelium</taxon>
    </lineage>
</organism>
<dbReference type="Pfam" id="PF01590">
    <property type="entry name" value="GAF"/>
    <property type="match status" value="1"/>
</dbReference>
<dbReference type="InterPro" id="IPR003018">
    <property type="entry name" value="GAF"/>
</dbReference>
<dbReference type="OMA" id="KSEICIP"/>
<protein>
    <recommendedName>
        <fullName evidence="1">GAF domain-containing protein</fullName>
    </recommendedName>
</protein>
<dbReference type="AlphaFoldDB" id="D3B0V7"/>
<keyword evidence="3" id="KW-1185">Reference proteome</keyword>
<proteinExistence type="predicted"/>
<dbReference type="RefSeq" id="XP_020437041.1">
    <property type="nucleotide sequence ID" value="XM_020572924.1"/>
</dbReference>
<comment type="caution">
    <text evidence="2">The sequence shown here is derived from an EMBL/GenBank/DDBJ whole genome shotgun (WGS) entry which is preliminary data.</text>
</comment>
<dbReference type="STRING" id="670386.D3B0V7"/>
<feature type="domain" description="GAF" evidence="1">
    <location>
        <begin position="109"/>
        <end position="242"/>
    </location>
</feature>
<dbReference type="Proteomes" id="UP000001396">
    <property type="component" value="Unassembled WGS sequence"/>
</dbReference>
<accession>D3B0V7</accession>
<evidence type="ECO:0000313" key="3">
    <source>
        <dbReference type="Proteomes" id="UP000001396"/>
    </source>
</evidence>